<evidence type="ECO:0000259" key="13">
    <source>
        <dbReference type="Pfam" id="PF04987"/>
    </source>
</evidence>
<dbReference type="UniPathway" id="UPA00196"/>
<keyword evidence="7 12" id="KW-0812">Transmembrane</keyword>
<feature type="transmembrane region" description="Helical" evidence="12">
    <location>
        <begin position="669"/>
        <end position="693"/>
    </location>
</feature>
<sequence>MWKIYTFCLHLLLFGSILKVYFNSTLVSGLHPQLTLREQGLEPPADRIVVFLVDGLRAKSFFAKNCTYFPHLQKLFVEQGLVGVAHVALPPRTRPGHLALFGGFYEDHSQVLIKFKEAPGSFDTVFNRSHSAYGWSCDFVTNFLSNSLNGGSPLNFESHNFWEFQLGGRTNWTVTKVRSFFNNIEKVKQLQNEKSVVFYAYFGDTDMAGHHHNESFLEVLGMTDTGISDIYEIFERMFPDGRTSYLMTSDHGMTDWGSHEDSSPDEAQVPFFFWGSGIKREAHNVGQKFVANSDGLELPLHFLDQRELAPLMSALIGLPPPMNNQAVLPLGYMNVSLKYEAYAAYLNALQLLSQVERIMDNHHGGIFNDLLSTFPHLDAKRIKRYRELSEQSLKTGCYVETMAKSQTMARVAVDCLKYYYNFYRRPLIVAIVCSYLGWFYHLLAMQARVCVGIKKRGFKSLPILLLSIGSLIVAGFIFLARIPYLTALYLLLPFIVWILALRERGSHTGVCVAPFLQMLWIGGSAAMIVSTIYESRLISLWYVLVVCVPNMKSFRRPSIKLLTWLLLVGILSMFPVLISSLGTADDRLLYFGMLLVLLRPLVLGQRHDWYVWLINTAVLLMGAYGVYLHSHNETIYYGMHVIAWTYLCFVFLCIPYSNSSGPGSRVDLIFFSLSTLYSLLCLSSELIFLQLLVTEYLVGLSLHADSKEGKQVVDDELEEEREGNKLAKLTAKDHIRIAYRHASTVLIYVFFSFYGTGNLFSMSSFEPKSARMFLRDFTLHSSIFLIILKLFIPIIILLACIQAFSAYARQYSKLVLISMLLISDVIIIYMFFTVENQGPLLTILRSVNNLKILHSNPLLLIMMFYVAKWLLSVKPLSSLIKWEAAIPDNIGTTQA</sequence>
<feature type="transmembrane region" description="Helical" evidence="12">
    <location>
        <begin position="745"/>
        <end position="763"/>
    </location>
</feature>
<feature type="transmembrane region" description="Helical" evidence="12">
    <location>
        <begin position="852"/>
        <end position="871"/>
    </location>
</feature>
<evidence type="ECO:0000313" key="14">
    <source>
        <dbReference type="Proteomes" id="UP000504634"/>
    </source>
</evidence>
<evidence type="ECO:0000256" key="5">
    <source>
        <dbReference type="ARBA" id="ARBA00022502"/>
    </source>
</evidence>
<comment type="function">
    <text evidence="12">Ethanolamine phosphate transferase involved in glycosylphosphatidylinositol-anchor biosynthesis. Transfers ethanolamine phosphate to the first alpha-1,4-linked mannose of the glycosylphosphatidylinositol precursor of GPI-anchor.</text>
</comment>
<feature type="transmembrane region" description="Helical" evidence="12">
    <location>
        <begin position="783"/>
        <end position="807"/>
    </location>
</feature>
<evidence type="ECO:0000256" key="9">
    <source>
        <dbReference type="ARBA" id="ARBA00022989"/>
    </source>
</evidence>
<proteinExistence type="inferred from homology"/>
<dbReference type="OrthoDB" id="2748310at2759"/>
<evidence type="ECO:0000313" key="15">
    <source>
        <dbReference type="RefSeq" id="XP_030373818.1"/>
    </source>
</evidence>
<dbReference type="InterPro" id="IPR017852">
    <property type="entry name" value="GPI_EtnP_transferase_1_C"/>
</dbReference>
<reference evidence="15" key="1">
    <citation type="submission" date="2025-08" db="UniProtKB">
        <authorList>
            <consortium name="RefSeq"/>
        </authorList>
    </citation>
    <scope>IDENTIFICATION</scope>
    <source>
        <strain evidence="15">11010-0011.00</strain>
        <tissue evidence="15">Whole body</tissue>
    </source>
</reference>
<feature type="transmembrane region" description="Helical" evidence="12">
    <location>
        <begin position="484"/>
        <end position="501"/>
    </location>
</feature>
<feature type="transmembrane region" description="Helical" evidence="12">
    <location>
        <begin position="513"/>
        <end position="533"/>
    </location>
</feature>
<feature type="transmembrane region" description="Helical" evidence="12">
    <location>
        <begin position="561"/>
        <end position="581"/>
    </location>
</feature>
<feature type="transmembrane region" description="Helical" evidence="12">
    <location>
        <begin position="609"/>
        <end position="628"/>
    </location>
</feature>
<dbReference type="PANTHER" id="PTHR12250">
    <property type="entry name" value="PHOSPHATIDYLINOSITOL GLYCAN, CLASS N"/>
    <property type="match status" value="1"/>
</dbReference>
<evidence type="ECO:0000256" key="4">
    <source>
        <dbReference type="ARBA" id="ARBA00020831"/>
    </source>
</evidence>
<keyword evidence="5 12" id="KW-0337">GPI-anchor biosynthesis</keyword>
<dbReference type="EC" id="2.-.-.-" evidence="12"/>
<keyword evidence="9 12" id="KW-1133">Transmembrane helix</keyword>
<evidence type="ECO:0000256" key="11">
    <source>
        <dbReference type="ARBA" id="ARBA00023180"/>
    </source>
</evidence>
<dbReference type="InterPro" id="IPR017850">
    <property type="entry name" value="Alkaline_phosphatase_core_sf"/>
</dbReference>
<dbReference type="InterPro" id="IPR007070">
    <property type="entry name" value="GPI_EtnP_transferase_1"/>
</dbReference>
<dbReference type="GO" id="GO:0051377">
    <property type="term" value="F:mannose-ethanolamine phosphotransferase activity"/>
    <property type="evidence" value="ECO:0007669"/>
    <property type="project" value="UniProtKB-UniRule"/>
</dbReference>
<protein>
    <recommendedName>
        <fullName evidence="4 12">GPI ethanolamine phosphate transferase 1</fullName>
        <ecNumber evidence="12">2.-.-.-</ecNumber>
    </recommendedName>
</protein>
<evidence type="ECO:0000256" key="3">
    <source>
        <dbReference type="ARBA" id="ARBA00008400"/>
    </source>
</evidence>
<dbReference type="GeneID" id="115623562"/>
<feature type="transmembrane region" description="Helical" evidence="12">
    <location>
        <begin position="814"/>
        <end position="832"/>
    </location>
</feature>
<evidence type="ECO:0000256" key="12">
    <source>
        <dbReference type="RuleBase" id="RU367138"/>
    </source>
</evidence>
<dbReference type="GO" id="GO:0005789">
    <property type="term" value="C:endoplasmic reticulum membrane"/>
    <property type="evidence" value="ECO:0007669"/>
    <property type="project" value="UniProtKB-SubCell"/>
</dbReference>
<dbReference type="CDD" id="cd16020">
    <property type="entry name" value="GPI_EPT_1"/>
    <property type="match status" value="1"/>
</dbReference>
<feature type="transmembrane region" description="Helical" evidence="12">
    <location>
        <begin position="427"/>
        <end position="445"/>
    </location>
</feature>
<feature type="transmembrane region" description="Helical" evidence="12">
    <location>
        <begin position="635"/>
        <end position="657"/>
    </location>
</feature>
<dbReference type="Gene3D" id="3.40.720.10">
    <property type="entry name" value="Alkaline Phosphatase, subunit A"/>
    <property type="match status" value="1"/>
</dbReference>
<comment type="similarity">
    <text evidence="3 12">Belongs to the PIGG/PIGN/PIGO family. PIGN subfamily.</text>
</comment>
<gene>
    <name evidence="15" type="primary">LOC115623562</name>
</gene>
<comment type="pathway">
    <text evidence="2 12">Glycolipid biosynthesis; glycosylphosphatidylinositol-anchor biosynthesis.</text>
</comment>
<dbReference type="AlphaFoldDB" id="A0A6J2TFC5"/>
<keyword evidence="8 12" id="KW-0256">Endoplasmic reticulum</keyword>
<organism evidence="14 15">
    <name type="scientific">Drosophila lebanonensis</name>
    <name type="common">Fruit fly</name>
    <name type="synonym">Scaptodrosophila lebanonensis</name>
    <dbReference type="NCBI Taxonomy" id="7225"/>
    <lineage>
        <taxon>Eukaryota</taxon>
        <taxon>Metazoa</taxon>
        <taxon>Ecdysozoa</taxon>
        <taxon>Arthropoda</taxon>
        <taxon>Hexapoda</taxon>
        <taxon>Insecta</taxon>
        <taxon>Pterygota</taxon>
        <taxon>Neoptera</taxon>
        <taxon>Endopterygota</taxon>
        <taxon>Diptera</taxon>
        <taxon>Brachycera</taxon>
        <taxon>Muscomorpha</taxon>
        <taxon>Ephydroidea</taxon>
        <taxon>Drosophilidae</taxon>
        <taxon>Scaptodrosophila</taxon>
    </lineage>
</organism>
<evidence type="ECO:0000256" key="10">
    <source>
        <dbReference type="ARBA" id="ARBA00023136"/>
    </source>
</evidence>
<feature type="transmembrane region" description="Helical" evidence="12">
    <location>
        <begin position="457"/>
        <end position="478"/>
    </location>
</feature>
<keyword evidence="11" id="KW-0325">Glycoprotein</keyword>
<keyword evidence="10 12" id="KW-0472">Membrane</keyword>
<keyword evidence="14" id="KW-1185">Reference proteome</keyword>
<feature type="domain" description="GPI ethanolamine phosphate transferase 1 C-terminal" evidence="13">
    <location>
        <begin position="415"/>
        <end position="838"/>
    </location>
</feature>
<dbReference type="Pfam" id="PF04987">
    <property type="entry name" value="PigN"/>
    <property type="match status" value="1"/>
</dbReference>
<dbReference type="GO" id="GO:0006506">
    <property type="term" value="P:GPI anchor biosynthetic process"/>
    <property type="evidence" value="ECO:0007669"/>
    <property type="project" value="UniProtKB-UniPathway"/>
</dbReference>
<dbReference type="PANTHER" id="PTHR12250:SF0">
    <property type="entry name" value="GPI ETHANOLAMINE PHOSPHATE TRANSFERASE 1"/>
    <property type="match status" value="1"/>
</dbReference>
<evidence type="ECO:0000256" key="7">
    <source>
        <dbReference type="ARBA" id="ARBA00022692"/>
    </source>
</evidence>
<dbReference type="Proteomes" id="UP000504634">
    <property type="component" value="Unplaced"/>
</dbReference>
<name>A0A6J2TFC5_DROLE</name>
<dbReference type="SUPFAM" id="SSF53649">
    <property type="entry name" value="Alkaline phosphatase-like"/>
    <property type="match status" value="1"/>
</dbReference>
<evidence type="ECO:0000256" key="2">
    <source>
        <dbReference type="ARBA" id="ARBA00004687"/>
    </source>
</evidence>
<comment type="subcellular location">
    <subcellularLocation>
        <location evidence="1 12">Endoplasmic reticulum membrane</location>
        <topology evidence="1 12">Multi-pass membrane protein</topology>
    </subcellularLocation>
</comment>
<evidence type="ECO:0000256" key="1">
    <source>
        <dbReference type="ARBA" id="ARBA00004477"/>
    </source>
</evidence>
<evidence type="ECO:0000256" key="6">
    <source>
        <dbReference type="ARBA" id="ARBA00022679"/>
    </source>
</evidence>
<evidence type="ECO:0000256" key="8">
    <source>
        <dbReference type="ARBA" id="ARBA00022824"/>
    </source>
</evidence>
<dbReference type="RefSeq" id="XP_030373818.1">
    <property type="nucleotide sequence ID" value="XM_030517958.1"/>
</dbReference>
<keyword evidence="6 12" id="KW-0808">Transferase</keyword>
<accession>A0A6J2TFC5</accession>
<dbReference type="InterPro" id="IPR037671">
    <property type="entry name" value="PIGN_N"/>
</dbReference>